<sequence length="171" mass="18245">MSSTPHLRGRGVRLEPLSTTHAAPMEHVLADAGLYEFIGGSPPSRADLEARYARQVAGPRGSAFAWHTWIIRVADTDKPVGYVQATVNGDDSVAELAWVVGVPWQGRGIASDAASAVAEFVDACGVERVIAHVHPDHVASQRVAARLGLVPTARVVDGEVEWEARPGIRGR</sequence>
<evidence type="ECO:0000259" key="1">
    <source>
        <dbReference type="PROSITE" id="PS51186"/>
    </source>
</evidence>
<evidence type="ECO:0000313" key="3">
    <source>
        <dbReference type="Proteomes" id="UP001500390"/>
    </source>
</evidence>
<dbReference type="Proteomes" id="UP001500390">
    <property type="component" value="Unassembled WGS sequence"/>
</dbReference>
<keyword evidence="3" id="KW-1185">Reference proteome</keyword>
<comment type="caution">
    <text evidence="2">The sequence shown here is derived from an EMBL/GenBank/DDBJ whole genome shotgun (WGS) entry which is preliminary data.</text>
</comment>
<protein>
    <submittedName>
        <fullName evidence="2">GNAT family N-acetyltransferase</fullName>
    </submittedName>
</protein>
<dbReference type="InterPro" id="IPR016181">
    <property type="entry name" value="Acyl_CoA_acyltransferase"/>
</dbReference>
<accession>A0ABP8J8W8</accession>
<gene>
    <name evidence="2" type="ORF">GCM10023153_01170</name>
</gene>
<feature type="domain" description="N-acetyltransferase" evidence="1">
    <location>
        <begin position="12"/>
        <end position="168"/>
    </location>
</feature>
<dbReference type="InterPro" id="IPR000182">
    <property type="entry name" value="GNAT_dom"/>
</dbReference>
<dbReference type="PROSITE" id="PS51186">
    <property type="entry name" value="GNAT"/>
    <property type="match status" value="1"/>
</dbReference>
<dbReference type="SUPFAM" id="SSF55729">
    <property type="entry name" value="Acyl-CoA N-acyltransferases (Nat)"/>
    <property type="match status" value="1"/>
</dbReference>
<dbReference type="EMBL" id="BAABFX010000005">
    <property type="protein sequence ID" value="GAA4387043.1"/>
    <property type="molecule type" value="Genomic_DNA"/>
</dbReference>
<dbReference type="Gene3D" id="3.40.630.30">
    <property type="match status" value="1"/>
</dbReference>
<dbReference type="RefSeq" id="WP_246196754.1">
    <property type="nucleotide sequence ID" value="NZ_BAABFX010000005.1"/>
</dbReference>
<dbReference type="InterPro" id="IPR051531">
    <property type="entry name" value="N-acetyltransferase"/>
</dbReference>
<dbReference type="PANTHER" id="PTHR43792">
    <property type="entry name" value="GNAT FAMILY, PUTATIVE (AFU_ORTHOLOGUE AFUA_3G00765)-RELATED-RELATED"/>
    <property type="match status" value="1"/>
</dbReference>
<proteinExistence type="predicted"/>
<dbReference type="PANTHER" id="PTHR43792:SF1">
    <property type="entry name" value="N-ACETYLTRANSFERASE DOMAIN-CONTAINING PROTEIN"/>
    <property type="match status" value="1"/>
</dbReference>
<organism evidence="2 3">
    <name type="scientific">Ornithinibacter aureus</name>
    <dbReference type="NCBI Taxonomy" id="622664"/>
    <lineage>
        <taxon>Bacteria</taxon>
        <taxon>Bacillati</taxon>
        <taxon>Actinomycetota</taxon>
        <taxon>Actinomycetes</taxon>
        <taxon>Micrococcales</taxon>
        <taxon>Intrasporangiaceae</taxon>
        <taxon>Ornithinibacter</taxon>
    </lineage>
</organism>
<dbReference type="Pfam" id="PF13302">
    <property type="entry name" value="Acetyltransf_3"/>
    <property type="match status" value="1"/>
</dbReference>
<reference evidence="3" key="1">
    <citation type="journal article" date="2019" name="Int. J. Syst. Evol. Microbiol.">
        <title>The Global Catalogue of Microorganisms (GCM) 10K type strain sequencing project: providing services to taxonomists for standard genome sequencing and annotation.</title>
        <authorList>
            <consortium name="The Broad Institute Genomics Platform"/>
            <consortium name="The Broad Institute Genome Sequencing Center for Infectious Disease"/>
            <person name="Wu L."/>
            <person name="Ma J."/>
        </authorList>
    </citation>
    <scope>NUCLEOTIDE SEQUENCE [LARGE SCALE GENOMIC DNA]</scope>
    <source>
        <strain evidence="3">JCM 17738</strain>
    </source>
</reference>
<name>A0ABP8J8W8_9MICO</name>
<evidence type="ECO:0000313" key="2">
    <source>
        <dbReference type="EMBL" id="GAA4387043.1"/>
    </source>
</evidence>